<reference evidence="4 5" key="1">
    <citation type="submission" date="2019-07" db="EMBL/GenBank/DDBJ databases">
        <title>The pathways for chlorine oxyanion respiration interact through the shared metabolite chlorate.</title>
        <authorList>
            <person name="Barnum T.P."/>
            <person name="Cheng Y."/>
            <person name="Hill K.A."/>
            <person name="Lucas L.N."/>
            <person name="Carlson H.K."/>
            <person name="Coates J.D."/>
        </authorList>
    </citation>
    <scope>NUCLEOTIDE SEQUENCE [LARGE SCALE GENOMIC DNA]</scope>
    <source>
        <strain evidence="4">BK-3</strain>
    </source>
</reference>
<comment type="caution">
    <text evidence="4">The sequence shown here is derived from an EMBL/GenBank/DDBJ whole genome shotgun (WGS) entry which is preliminary data.</text>
</comment>
<comment type="similarity">
    <text evidence="1">Belongs to the transglycosylase Slt family.</text>
</comment>
<dbReference type="CDD" id="cd00254">
    <property type="entry name" value="LT-like"/>
    <property type="match status" value="1"/>
</dbReference>
<name>A0A558DE40_9GAMM</name>
<dbReference type="SUPFAM" id="SSF81901">
    <property type="entry name" value="HCP-like"/>
    <property type="match status" value="1"/>
</dbReference>
<accession>A0A558DE40</accession>
<evidence type="ECO:0000256" key="2">
    <source>
        <dbReference type="SAM" id="SignalP"/>
    </source>
</evidence>
<dbReference type="SUPFAM" id="SSF53955">
    <property type="entry name" value="Lysozyme-like"/>
    <property type="match status" value="1"/>
</dbReference>
<dbReference type="Pfam" id="PF08238">
    <property type="entry name" value="Sel1"/>
    <property type="match status" value="2"/>
</dbReference>
<organism evidence="4 5">
    <name type="scientific">Sedimenticola thiotaurini</name>
    <dbReference type="NCBI Taxonomy" id="1543721"/>
    <lineage>
        <taxon>Bacteria</taxon>
        <taxon>Pseudomonadati</taxon>
        <taxon>Pseudomonadota</taxon>
        <taxon>Gammaproteobacteria</taxon>
        <taxon>Chromatiales</taxon>
        <taxon>Sedimenticolaceae</taxon>
        <taxon>Sedimenticola</taxon>
    </lineage>
</organism>
<dbReference type="PANTHER" id="PTHR37423:SF2">
    <property type="entry name" value="MEMBRANE-BOUND LYTIC MUREIN TRANSGLYCOSYLASE C"/>
    <property type="match status" value="1"/>
</dbReference>
<dbReference type="EMBL" id="VMRY01000004">
    <property type="protein sequence ID" value="TVT59284.1"/>
    <property type="molecule type" value="Genomic_DNA"/>
</dbReference>
<dbReference type="InterPro" id="IPR006597">
    <property type="entry name" value="Sel1-like"/>
</dbReference>
<dbReference type="InterPro" id="IPR008258">
    <property type="entry name" value="Transglycosylase_SLT_dom_1"/>
</dbReference>
<dbReference type="GO" id="GO:0016020">
    <property type="term" value="C:membrane"/>
    <property type="evidence" value="ECO:0007669"/>
    <property type="project" value="InterPro"/>
</dbReference>
<dbReference type="Proteomes" id="UP000317355">
    <property type="component" value="Unassembled WGS sequence"/>
</dbReference>
<dbReference type="GO" id="GO:0008933">
    <property type="term" value="F:peptidoglycan lytic transglycosylase activity"/>
    <property type="evidence" value="ECO:0007669"/>
    <property type="project" value="InterPro"/>
</dbReference>
<feature type="chain" id="PRO_5022211631" evidence="2">
    <location>
        <begin position="25"/>
        <end position="271"/>
    </location>
</feature>
<dbReference type="Pfam" id="PF01464">
    <property type="entry name" value="SLT"/>
    <property type="match status" value="1"/>
</dbReference>
<evidence type="ECO:0000259" key="3">
    <source>
        <dbReference type="Pfam" id="PF01464"/>
    </source>
</evidence>
<dbReference type="InterPro" id="IPR023346">
    <property type="entry name" value="Lysozyme-like_dom_sf"/>
</dbReference>
<dbReference type="AlphaFoldDB" id="A0A558DE40"/>
<evidence type="ECO:0000256" key="1">
    <source>
        <dbReference type="ARBA" id="ARBA00007734"/>
    </source>
</evidence>
<dbReference type="PROSITE" id="PS00922">
    <property type="entry name" value="TRANSGLYCOSYLASE"/>
    <property type="match status" value="1"/>
</dbReference>
<protein>
    <submittedName>
        <fullName evidence="4">Lytic transglycosylase</fullName>
    </submittedName>
</protein>
<dbReference type="Gene3D" id="1.25.40.10">
    <property type="entry name" value="Tetratricopeptide repeat domain"/>
    <property type="match status" value="1"/>
</dbReference>
<feature type="signal peptide" evidence="2">
    <location>
        <begin position="1"/>
        <end position="24"/>
    </location>
</feature>
<keyword evidence="2" id="KW-0732">Signal</keyword>
<evidence type="ECO:0000313" key="4">
    <source>
        <dbReference type="EMBL" id="TVT59284.1"/>
    </source>
</evidence>
<evidence type="ECO:0000313" key="5">
    <source>
        <dbReference type="Proteomes" id="UP000317355"/>
    </source>
</evidence>
<dbReference type="PANTHER" id="PTHR37423">
    <property type="entry name" value="SOLUBLE LYTIC MUREIN TRANSGLYCOSYLASE-RELATED"/>
    <property type="match status" value="1"/>
</dbReference>
<dbReference type="InterPro" id="IPR011990">
    <property type="entry name" value="TPR-like_helical_dom_sf"/>
</dbReference>
<dbReference type="GO" id="GO:0000270">
    <property type="term" value="P:peptidoglycan metabolic process"/>
    <property type="evidence" value="ECO:0007669"/>
    <property type="project" value="InterPro"/>
</dbReference>
<gene>
    <name evidence="4" type="ORF">FHK82_03180</name>
</gene>
<dbReference type="InterPro" id="IPR000189">
    <property type="entry name" value="Transglyc_AS"/>
</dbReference>
<proteinExistence type="inferred from homology"/>
<dbReference type="SMART" id="SM00671">
    <property type="entry name" value="SEL1"/>
    <property type="match status" value="2"/>
</dbReference>
<dbReference type="Gene3D" id="1.10.530.10">
    <property type="match status" value="1"/>
</dbReference>
<sequence length="271" mass="30810">MRSFTLFTLLFLFVLIPITGSAEQAIEQDKLRNLAIQYEHGRGVKQDYQEAFRLYCMAADFGDQEAYYDLGWMYFNNRGVAQDPAIAAGWFRRAAQSGDPLAKRMLTMLADVEPKPDNNCTPLDKNVTPTRQQIESWVRRWAPEYGLEPELVLAVIAAESNFDPQAHSHMDARGLMQLIPATARRFGVKNSWNPVDNMHGGMAYLQWLVQRFEGDVKLVLAAYNAGEGAVEDYNGIPPYRETQTYVKRITRHYSTRIHPEIGNVAISMISN</sequence>
<feature type="domain" description="Transglycosylase SLT" evidence="3">
    <location>
        <begin position="139"/>
        <end position="242"/>
    </location>
</feature>